<organism evidence="3 4">
    <name type="scientific">Paenibacillus tianjinensis</name>
    <dbReference type="NCBI Taxonomy" id="2810347"/>
    <lineage>
        <taxon>Bacteria</taxon>
        <taxon>Bacillati</taxon>
        <taxon>Bacillota</taxon>
        <taxon>Bacilli</taxon>
        <taxon>Bacillales</taxon>
        <taxon>Paenibacillaceae</taxon>
        <taxon>Paenibacillus</taxon>
    </lineage>
</organism>
<keyword evidence="3" id="KW-0645">Protease</keyword>
<dbReference type="Gene3D" id="3.90.230.10">
    <property type="entry name" value="Creatinase/methionine aminopeptidase superfamily"/>
    <property type="match status" value="1"/>
</dbReference>
<reference evidence="3 4" key="1">
    <citation type="submission" date="2021-02" db="EMBL/GenBank/DDBJ databases">
        <title>Paenibacillus tianjinensis sp. nov.</title>
        <authorList>
            <person name="Liu H."/>
        </authorList>
    </citation>
    <scope>NUCLEOTIDE SEQUENCE [LARGE SCALE GENOMIC DNA]</scope>
    <source>
        <strain evidence="3 4">TB2019</strain>
    </source>
</reference>
<protein>
    <submittedName>
        <fullName evidence="3">Aminopeptidase P family protein</fullName>
    </submittedName>
</protein>
<dbReference type="RefSeq" id="WP_206103668.1">
    <property type="nucleotide sequence ID" value="NZ_CP070969.1"/>
</dbReference>
<sequence>MTINETKQRIAILQATLAGRGISALVAFANGAREGAGTVRYLTGWMPFSSEVFLVVPAKGSAVIVSADKNRARAFLMRFGGEGKVVKTTDLYGSLQEVLAKLVPPGSVLAYTGADDFTVAQSARFFALLDDYEKLEGTEIVNVQRLERTPYEVDKHRKATEIADKMVAHAMGIASVKGITGAEIMAEVEYLGRRLGADSASCWLAVGERPPETYFELFELVEPIGPDSRVQIGTTVCLDGYYAQVLRMGMFKEPSPELQRISGAILEMQDAALAKMAVGTPVHVLVDVLESMIDEYCPYTRTEDPFRFQSIHGMSNSYSDPGVAPFLNAGRDQSRDGESARVTENMVFEVHPNFTMPELGHVCHGDTAVAGKDKGSWLSKTPRGIYYLS</sequence>
<dbReference type="Gene3D" id="3.40.350.10">
    <property type="entry name" value="Creatinase/prolidase N-terminal domain"/>
    <property type="match status" value="1"/>
</dbReference>
<evidence type="ECO:0000313" key="4">
    <source>
        <dbReference type="Proteomes" id="UP000663452"/>
    </source>
</evidence>
<dbReference type="EMBL" id="CP070969">
    <property type="protein sequence ID" value="QSF46173.1"/>
    <property type="molecule type" value="Genomic_DNA"/>
</dbReference>
<feature type="domain" description="Creatinase N-terminal" evidence="2">
    <location>
        <begin position="9"/>
        <end position="145"/>
    </location>
</feature>
<keyword evidence="4" id="KW-1185">Reference proteome</keyword>
<dbReference type="InterPro" id="IPR050659">
    <property type="entry name" value="Peptidase_M24B"/>
</dbReference>
<dbReference type="GO" id="GO:0004177">
    <property type="term" value="F:aminopeptidase activity"/>
    <property type="evidence" value="ECO:0007669"/>
    <property type="project" value="UniProtKB-KW"/>
</dbReference>
<evidence type="ECO:0000259" key="1">
    <source>
        <dbReference type="Pfam" id="PF00557"/>
    </source>
</evidence>
<dbReference type="PANTHER" id="PTHR46112">
    <property type="entry name" value="AMINOPEPTIDASE"/>
    <property type="match status" value="1"/>
</dbReference>
<evidence type="ECO:0000313" key="3">
    <source>
        <dbReference type="EMBL" id="QSF46173.1"/>
    </source>
</evidence>
<feature type="domain" description="Peptidase M24" evidence="1">
    <location>
        <begin position="155"/>
        <end position="364"/>
    </location>
</feature>
<dbReference type="InterPro" id="IPR036005">
    <property type="entry name" value="Creatinase/aminopeptidase-like"/>
</dbReference>
<gene>
    <name evidence="3" type="ORF">JRJ22_06065</name>
</gene>
<dbReference type="Proteomes" id="UP000663452">
    <property type="component" value="Chromosome"/>
</dbReference>
<dbReference type="InterPro" id="IPR000994">
    <property type="entry name" value="Pept_M24"/>
</dbReference>
<dbReference type="Pfam" id="PF00557">
    <property type="entry name" value="Peptidase_M24"/>
    <property type="match status" value="1"/>
</dbReference>
<dbReference type="Pfam" id="PF01321">
    <property type="entry name" value="Creatinase_N"/>
    <property type="match status" value="1"/>
</dbReference>
<keyword evidence="3" id="KW-0378">Hydrolase</keyword>
<dbReference type="SUPFAM" id="SSF55920">
    <property type="entry name" value="Creatinase/aminopeptidase"/>
    <property type="match status" value="1"/>
</dbReference>
<proteinExistence type="predicted"/>
<dbReference type="CDD" id="cd01066">
    <property type="entry name" value="APP_MetAP"/>
    <property type="match status" value="1"/>
</dbReference>
<dbReference type="InterPro" id="IPR000587">
    <property type="entry name" value="Creatinase_N"/>
</dbReference>
<dbReference type="InterPro" id="IPR029149">
    <property type="entry name" value="Creatin/AminoP/Spt16_N"/>
</dbReference>
<evidence type="ECO:0000259" key="2">
    <source>
        <dbReference type="Pfam" id="PF01321"/>
    </source>
</evidence>
<dbReference type="SUPFAM" id="SSF53092">
    <property type="entry name" value="Creatinase/prolidase N-terminal domain"/>
    <property type="match status" value="1"/>
</dbReference>
<keyword evidence="3" id="KW-0031">Aminopeptidase</keyword>
<accession>A0ABX7LFP9</accession>
<name>A0ABX7LFP9_9BACL</name>
<dbReference type="PANTHER" id="PTHR46112:SF2">
    <property type="entry name" value="XAA-PRO AMINOPEPTIDASE P-RELATED"/>
    <property type="match status" value="1"/>
</dbReference>